<feature type="chain" id="PRO_5030767818" evidence="1">
    <location>
        <begin position="21"/>
        <end position="227"/>
    </location>
</feature>
<dbReference type="AlphaFoldDB" id="A0A7S2M7X9"/>
<evidence type="ECO:0000313" key="2">
    <source>
        <dbReference type="EMBL" id="CAD9626246.1"/>
    </source>
</evidence>
<proteinExistence type="predicted"/>
<gene>
    <name evidence="2" type="ORF">SMAR0320_LOCUS20693</name>
</gene>
<dbReference type="EMBL" id="HBGZ01029118">
    <property type="protein sequence ID" value="CAD9626246.1"/>
    <property type="molecule type" value="Transcribed_RNA"/>
</dbReference>
<sequence length="227" mass="24168">MKVSTLLAISALAHPCSVTSFVVPTTPLTTHVTSSSTSSSASTFGQTITTHLSMAGFGGGGGGGSKKNKKAVKPLPKLKAKTQWDRYADLKQCKKVIVGVKIVGEEDADWLEVGKVRSDNDEHTLVAIANQRALIADHAKRLYPVKVPANSVLEWGYFLEGEEEGSWVAVDKASGADAPKGIEKKFGFEGISDKASGFYCYYSEGRVVERGETLASNLTTGSKTLPN</sequence>
<evidence type="ECO:0000256" key="1">
    <source>
        <dbReference type="SAM" id="SignalP"/>
    </source>
</evidence>
<accession>A0A7S2M7X9</accession>
<keyword evidence="1" id="KW-0732">Signal</keyword>
<feature type="signal peptide" evidence="1">
    <location>
        <begin position="1"/>
        <end position="20"/>
    </location>
</feature>
<organism evidence="2">
    <name type="scientific">Skeletonema marinoi</name>
    <dbReference type="NCBI Taxonomy" id="267567"/>
    <lineage>
        <taxon>Eukaryota</taxon>
        <taxon>Sar</taxon>
        <taxon>Stramenopiles</taxon>
        <taxon>Ochrophyta</taxon>
        <taxon>Bacillariophyta</taxon>
        <taxon>Coscinodiscophyceae</taxon>
        <taxon>Thalassiosirophycidae</taxon>
        <taxon>Thalassiosirales</taxon>
        <taxon>Skeletonemataceae</taxon>
        <taxon>Skeletonema</taxon>
        <taxon>Skeletonema marinoi-dohrnii complex</taxon>
    </lineage>
</organism>
<protein>
    <submittedName>
        <fullName evidence="2">Uncharacterized protein</fullName>
    </submittedName>
</protein>
<reference evidence="2" key="1">
    <citation type="submission" date="2021-01" db="EMBL/GenBank/DDBJ databases">
        <authorList>
            <person name="Corre E."/>
            <person name="Pelletier E."/>
            <person name="Niang G."/>
            <person name="Scheremetjew M."/>
            <person name="Finn R."/>
            <person name="Kale V."/>
            <person name="Holt S."/>
            <person name="Cochrane G."/>
            <person name="Meng A."/>
            <person name="Brown T."/>
            <person name="Cohen L."/>
        </authorList>
    </citation>
    <scope>NUCLEOTIDE SEQUENCE</scope>
    <source>
        <strain evidence="2">SM1012Den-03</strain>
    </source>
</reference>
<name>A0A7S2M7X9_9STRA</name>